<organism evidence="1 2">
    <name type="scientific">Scytonema tolypothrichoides VB-61278_2</name>
    <dbReference type="NCBI Taxonomy" id="3232314"/>
    <lineage>
        <taxon>Bacteria</taxon>
        <taxon>Bacillati</taxon>
        <taxon>Cyanobacteriota</taxon>
        <taxon>Cyanophyceae</taxon>
        <taxon>Nostocales</taxon>
        <taxon>Scytonemataceae</taxon>
        <taxon>Scytonema</taxon>
    </lineage>
</organism>
<dbReference type="Proteomes" id="UP001628874">
    <property type="component" value="Unassembled WGS sequence"/>
</dbReference>
<evidence type="ECO:0000313" key="2">
    <source>
        <dbReference type="Proteomes" id="UP001628874"/>
    </source>
</evidence>
<evidence type="ECO:0000313" key="1">
    <source>
        <dbReference type="EMBL" id="MFL9459063.1"/>
    </source>
</evidence>
<protein>
    <submittedName>
        <fullName evidence="1">Uncharacterized protein</fullName>
    </submittedName>
</protein>
<accession>A0ABW8WDJ5</accession>
<comment type="caution">
    <text evidence="1">The sequence shown here is derived from an EMBL/GenBank/DDBJ whole genome shotgun (WGS) entry which is preliminary data.</text>
</comment>
<sequence length="43" mass="5020">MKKTLRIYPGTGGNTGFEGKKLQPSSFILHSFKREMLFERFLQ</sequence>
<name>A0ABW8WDJ5_9CYAN</name>
<gene>
    <name evidence="1" type="ORF">AB0759_00215</name>
</gene>
<dbReference type="RefSeq" id="WP_272899964.1">
    <property type="nucleotide sequence ID" value="NZ_JBFQGM010000001.1"/>
</dbReference>
<dbReference type="EMBL" id="JBFQGM010000001">
    <property type="protein sequence ID" value="MFL9459063.1"/>
    <property type="molecule type" value="Genomic_DNA"/>
</dbReference>
<proteinExistence type="predicted"/>
<reference evidence="1 2" key="1">
    <citation type="submission" date="2024-07" db="EMBL/GenBank/DDBJ databases">
        <authorList>
            <person name="Tripathy S."/>
        </authorList>
    </citation>
    <scope>NUCLEOTIDE SEQUENCE [LARGE SCALE GENOMIC DNA]</scope>
    <source>
        <strain evidence="1 2">VB-61278_2</strain>
    </source>
</reference>
<keyword evidence="2" id="KW-1185">Reference proteome</keyword>